<feature type="domain" description="DALR anticodon binding" evidence="12">
    <location>
        <begin position="608"/>
        <end position="699"/>
    </location>
</feature>
<evidence type="ECO:0000259" key="12">
    <source>
        <dbReference type="Pfam" id="PF05746"/>
    </source>
</evidence>
<dbReference type="NCBIfam" id="TIGR01045">
    <property type="entry name" value="RPE1"/>
    <property type="match status" value="1"/>
</dbReference>
<keyword evidence="5 11" id="KW-0436">Ligase</keyword>
<keyword evidence="4 11" id="KW-0963">Cytoplasm</keyword>
<evidence type="ECO:0000313" key="13">
    <source>
        <dbReference type="EMBL" id="WPY01311.1"/>
    </source>
</evidence>
<keyword evidence="7 11" id="KW-0067">ATP-binding</keyword>
<evidence type="ECO:0000256" key="7">
    <source>
        <dbReference type="ARBA" id="ARBA00022840"/>
    </source>
</evidence>
<protein>
    <recommendedName>
        <fullName evidence="11">Glycine--tRNA ligase beta subunit</fullName>
        <ecNumber evidence="11">6.1.1.14</ecNumber>
    </recommendedName>
    <alternativeName>
        <fullName evidence="11">Glycyl-tRNA synthetase beta subunit</fullName>
        <shortName evidence="11">GlyRS</shortName>
    </alternativeName>
</protein>
<gene>
    <name evidence="11" type="primary">glyS</name>
    <name evidence="13" type="ORF">Trichorick_01221</name>
</gene>
<dbReference type="Proteomes" id="UP001326613">
    <property type="component" value="Chromosome"/>
</dbReference>
<organism evidence="13 14">
    <name type="scientific">Candidatus Trichorickettsia mobilis</name>
    <dbReference type="NCBI Taxonomy" id="1346319"/>
    <lineage>
        <taxon>Bacteria</taxon>
        <taxon>Pseudomonadati</taxon>
        <taxon>Pseudomonadota</taxon>
        <taxon>Alphaproteobacteria</taxon>
        <taxon>Rickettsiales</taxon>
        <taxon>Rickettsiaceae</taxon>
        <taxon>Rickettsieae</taxon>
        <taxon>Candidatus Trichorickettsia</taxon>
    </lineage>
</organism>
<dbReference type="InterPro" id="IPR015944">
    <property type="entry name" value="Gly-tRNA-synth_bsu"/>
</dbReference>
<evidence type="ECO:0000256" key="9">
    <source>
        <dbReference type="ARBA" id="ARBA00023146"/>
    </source>
</evidence>
<dbReference type="RefSeq" id="WP_323738092.1">
    <property type="nucleotide sequence ID" value="NZ_CP112932.1"/>
</dbReference>
<dbReference type="EC" id="6.1.1.14" evidence="11"/>
<dbReference type="GO" id="GO:0016874">
    <property type="term" value="F:ligase activity"/>
    <property type="evidence" value="ECO:0007669"/>
    <property type="project" value="UniProtKB-KW"/>
</dbReference>
<evidence type="ECO:0000256" key="5">
    <source>
        <dbReference type="ARBA" id="ARBA00022598"/>
    </source>
</evidence>
<evidence type="ECO:0000256" key="10">
    <source>
        <dbReference type="ARBA" id="ARBA00047937"/>
    </source>
</evidence>
<dbReference type="PANTHER" id="PTHR30075:SF2">
    <property type="entry name" value="GLYCINE--TRNA LIGASE, CHLOROPLASTIC_MITOCHONDRIAL 2"/>
    <property type="match status" value="1"/>
</dbReference>
<evidence type="ECO:0000256" key="8">
    <source>
        <dbReference type="ARBA" id="ARBA00022917"/>
    </source>
</evidence>
<evidence type="ECO:0000256" key="3">
    <source>
        <dbReference type="ARBA" id="ARBA00011209"/>
    </source>
</evidence>
<evidence type="ECO:0000256" key="4">
    <source>
        <dbReference type="ARBA" id="ARBA00022490"/>
    </source>
</evidence>
<dbReference type="InterPro" id="IPR006194">
    <property type="entry name" value="Gly-tRNA-synth_heterodimer"/>
</dbReference>
<dbReference type="HAMAP" id="MF_00255">
    <property type="entry name" value="Gly_tRNA_synth_beta"/>
    <property type="match status" value="1"/>
</dbReference>
<dbReference type="PANTHER" id="PTHR30075">
    <property type="entry name" value="GLYCYL-TRNA SYNTHETASE"/>
    <property type="match status" value="1"/>
</dbReference>
<dbReference type="InterPro" id="IPR008909">
    <property type="entry name" value="DALR_anticod-bd"/>
</dbReference>
<dbReference type="PRINTS" id="PR01045">
    <property type="entry name" value="TRNASYNTHGB"/>
</dbReference>
<comment type="subunit">
    <text evidence="3 11">Tetramer of two alpha and two beta subunits.</text>
</comment>
<dbReference type="InterPro" id="IPR005728">
    <property type="entry name" value="RPE1"/>
</dbReference>
<sequence>MSELLLELLSEEIPALMQTAAATSYLEIFTKTFIDNEIAFDSLKVFAGSRRITLYVTGLPKTLPAKILEIKGPRLDASESVIASFCKAHSITKEQLAPHNSFYIHKKQQQIIEIKQLLLELLPKAISSYSWPKSMYWNNYSLAWVRPLTNILCILDRQLLPITLAHLTANDYTYGHKFLSKSKLENIQSFEDYQQRLAQNKVIIDGFERKKMIEEQLQELTKRFDLTLNHDPKLLEEITGLIEYPTVMIGTIAVKFLKLPPEVLITSMRTHQKYITAFDKNGNFAPYFLFVSNNYLLQYQDNIIAGNEKVLSARLSDALYFYEQDLKTTAEHKAKQLKQTVFHAKLGSMFDKSERVAQICNYLFPKNRPLRKLIYDEEFLGKTKSSTPAYIDIREERSLVLTKKLPSEIEFPERSNEDLQIAAKLCKTDLVSEMVQEFPELQGIMGYYYAKSAGLHEEIAIAIRDHYKPQGLSDNVPTSMAAQLALADKLDSLITLMSVGEKATSSKDPYALRRYAIAIIRIILTNKFSINSQDLSKIFEILNINDSNFSGFIEFLQERVKFYFKEQYDLALINAVLDLRKQDLLTIAVKLEILQTFTGSNEGQALISAYKRINNILDNNFINTAIQPKLLQTTAEVELNEALNKIAEALTMTFATNLELLIKIIPYLDNFFDKVLVNDENPELRHNRLSLLYNIKQLFLQIANFDYL</sequence>
<keyword evidence="6 11" id="KW-0547">Nucleotide-binding</keyword>
<keyword evidence="14" id="KW-1185">Reference proteome</keyword>
<dbReference type="SUPFAM" id="SSF109604">
    <property type="entry name" value="HD-domain/PDEase-like"/>
    <property type="match status" value="1"/>
</dbReference>
<name>A0ABZ0UU29_9RICK</name>
<keyword evidence="9 11" id="KW-0030">Aminoacyl-tRNA synthetase</keyword>
<dbReference type="Pfam" id="PF05746">
    <property type="entry name" value="DALR_1"/>
    <property type="match status" value="1"/>
</dbReference>
<comment type="similarity">
    <text evidence="2 11">Belongs to the class-II aminoacyl-tRNA synthetase family.</text>
</comment>
<evidence type="ECO:0000256" key="11">
    <source>
        <dbReference type="HAMAP-Rule" id="MF_00255"/>
    </source>
</evidence>
<keyword evidence="8 11" id="KW-0648">Protein biosynthesis</keyword>
<reference evidence="13 14" key="1">
    <citation type="submission" date="2022-10" db="EMBL/GenBank/DDBJ databases">
        <title>Host association and intracellularity evolved multiple times independently in the Rickettsiales.</title>
        <authorList>
            <person name="Castelli M."/>
            <person name="Nardi T."/>
            <person name="Gammuto L."/>
            <person name="Bellinzona G."/>
            <person name="Sabaneyeva E."/>
            <person name="Potekhin A."/>
            <person name="Serra V."/>
            <person name="Petroni G."/>
            <person name="Sassera D."/>
        </authorList>
    </citation>
    <scope>NUCLEOTIDE SEQUENCE [LARGE SCALE GENOMIC DNA]</scope>
    <source>
        <strain evidence="13 14">Kr 154-4</strain>
    </source>
</reference>
<comment type="catalytic activity">
    <reaction evidence="10 11">
        <text>tRNA(Gly) + glycine + ATP = glycyl-tRNA(Gly) + AMP + diphosphate</text>
        <dbReference type="Rhea" id="RHEA:16013"/>
        <dbReference type="Rhea" id="RHEA-COMP:9664"/>
        <dbReference type="Rhea" id="RHEA-COMP:9683"/>
        <dbReference type="ChEBI" id="CHEBI:30616"/>
        <dbReference type="ChEBI" id="CHEBI:33019"/>
        <dbReference type="ChEBI" id="CHEBI:57305"/>
        <dbReference type="ChEBI" id="CHEBI:78442"/>
        <dbReference type="ChEBI" id="CHEBI:78522"/>
        <dbReference type="ChEBI" id="CHEBI:456215"/>
        <dbReference type="EC" id="6.1.1.14"/>
    </reaction>
</comment>
<dbReference type="EMBL" id="CP112932">
    <property type="protein sequence ID" value="WPY01311.1"/>
    <property type="molecule type" value="Genomic_DNA"/>
</dbReference>
<dbReference type="PROSITE" id="PS50861">
    <property type="entry name" value="AA_TRNA_LIGASE_II_GLYAB"/>
    <property type="match status" value="1"/>
</dbReference>
<dbReference type="NCBIfam" id="TIGR00211">
    <property type="entry name" value="glyS"/>
    <property type="match status" value="1"/>
</dbReference>
<evidence type="ECO:0000256" key="1">
    <source>
        <dbReference type="ARBA" id="ARBA00004496"/>
    </source>
</evidence>
<comment type="subcellular location">
    <subcellularLocation>
        <location evidence="1 11">Cytoplasm</location>
    </subcellularLocation>
</comment>
<accession>A0ABZ0UU29</accession>
<dbReference type="Pfam" id="PF02092">
    <property type="entry name" value="tRNA_synt_2f"/>
    <property type="match status" value="1"/>
</dbReference>
<evidence type="ECO:0000313" key="14">
    <source>
        <dbReference type="Proteomes" id="UP001326613"/>
    </source>
</evidence>
<proteinExistence type="inferred from homology"/>
<evidence type="ECO:0000256" key="6">
    <source>
        <dbReference type="ARBA" id="ARBA00022741"/>
    </source>
</evidence>
<evidence type="ECO:0000256" key="2">
    <source>
        <dbReference type="ARBA" id="ARBA00008226"/>
    </source>
</evidence>